<dbReference type="EMBL" id="CAMKVN010000950">
    <property type="protein sequence ID" value="CAI2172527.1"/>
    <property type="molecule type" value="Genomic_DNA"/>
</dbReference>
<gene>
    <name evidence="1" type="ORF">FWILDA_LOCUS5624</name>
</gene>
<accession>A0A9W4SK70</accession>
<name>A0A9W4SK70_9GLOM</name>
<keyword evidence="2" id="KW-1185">Reference proteome</keyword>
<dbReference type="AlphaFoldDB" id="A0A9W4SK70"/>
<reference evidence="1" key="1">
    <citation type="submission" date="2022-08" db="EMBL/GenBank/DDBJ databases">
        <authorList>
            <person name="Kallberg Y."/>
            <person name="Tangrot J."/>
            <person name="Rosling A."/>
        </authorList>
    </citation>
    <scope>NUCLEOTIDE SEQUENCE</scope>
    <source>
        <strain evidence="1">Wild A</strain>
    </source>
</reference>
<proteinExistence type="predicted"/>
<feature type="non-terminal residue" evidence="1">
    <location>
        <position position="65"/>
    </location>
</feature>
<evidence type="ECO:0000313" key="2">
    <source>
        <dbReference type="Proteomes" id="UP001153678"/>
    </source>
</evidence>
<organism evidence="1 2">
    <name type="scientific">Funneliformis geosporum</name>
    <dbReference type="NCBI Taxonomy" id="1117311"/>
    <lineage>
        <taxon>Eukaryota</taxon>
        <taxon>Fungi</taxon>
        <taxon>Fungi incertae sedis</taxon>
        <taxon>Mucoromycota</taxon>
        <taxon>Glomeromycotina</taxon>
        <taxon>Glomeromycetes</taxon>
        <taxon>Glomerales</taxon>
        <taxon>Glomeraceae</taxon>
        <taxon>Funneliformis</taxon>
    </lineage>
</organism>
<evidence type="ECO:0000313" key="1">
    <source>
        <dbReference type="EMBL" id="CAI2172527.1"/>
    </source>
</evidence>
<sequence>VSEKFARIFAGPNGRPILQSSSTVKSSTKASPLISSFLKIHSNAVELVEDSEMGEGICRTDQMQS</sequence>
<comment type="caution">
    <text evidence="1">The sequence shown here is derived from an EMBL/GenBank/DDBJ whole genome shotgun (WGS) entry which is preliminary data.</text>
</comment>
<dbReference type="Proteomes" id="UP001153678">
    <property type="component" value="Unassembled WGS sequence"/>
</dbReference>
<protein>
    <submittedName>
        <fullName evidence="1">10876_t:CDS:1</fullName>
    </submittedName>
</protein>